<organism evidence="1 2">
    <name type="scientific">Flavobacterium commune</name>
    <dbReference type="NCBI Taxonomy" id="1306519"/>
    <lineage>
        <taxon>Bacteria</taxon>
        <taxon>Pseudomonadati</taxon>
        <taxon>Bacteroidota</taxon>
        <taxon>Flavobacteriia</taxon>
        <taxon>Flavobacteriales</taxon>
        <taxon>Flavobacteriaceae</taxon>
        <taxon>Flavobacterium</taxon>
    </lineage>
</organism>
<dbReference type="Pfam" id="PF13591">
    <property type="entry name" value="MerR_2"/>
    <property type="match status" value="1"/>
</dbReference>
<dbReference type="AlphaFoldDB" id="A0A1D9P6Q1"/>
<dbReference type="Gene3D" id="1.10.1660.10">
    <property type="match status" value="1"/>
</dbReference>
<proteinExistence type="predicted"/>
<dbReference type="OrthoDB" id="1494789at2"/>
<name>A0A1D9P6Q1_9FLAO</name>
<dbReference type="Proteomes" id="UP000178198">
    <property type="component" value="Chromosome"/>
</dbReference>
<dbReference type="KEGG" id="fcm:BIW12_01810"/>
<dbReference type="EMBL" id="CP017774">
    <property type="protein sequence ID" value="AOZ98276.1"/>
    <property type="molecule type" value="Genomic_DNA"/>
</dbReference>
<protein>
    <submittedName>
        <fullName evidence="1">MerR family transcriptional regulator</fullName>
    </submittedName>
</protein>
<evidence type="ECO:0000313" key="2">
    <source>
        <dbReference type="Proteomes" id="UP000178198"/>
    </source>
</evidence>
<gene>
    <name evidence="1" type="ORF">BIW12_01810</name>
</gene>
<reference evidence="1 2" key="1">
    <citation type="submission" date="2016-10" db="EMBL/GenBank/DDBJ databases">
        <title>Complete Genome Sequence of Flavobacterium sp. PK15.</title>
        <authorList>
            <person name="Ekwe A."/>
            <person name="Kim S.B."/>
        </authorList>
    </citation>
    <scope>NUCLEOTIDE SEQUENCE [LARGE SCALE GENOMIC DNA]</scope>
    <source>
        <strain evidence="1 2">PK15</strain>
    </source>
</reference>
<evidence type="ECO:0000313" key="1">
    <source>
        <dbReference type="EMBL" id="AOZ98276.1"/>
    </source>
</evidence>
<sequence length="98" mass="11638">MMSTENFIPINTLCQHYKLEIGFFNNLNENGLIEIQLVDNIQYIHKDSIYEIEKIVRMHKELDVNIEGIDIVLNLLQKIDALQTELHKVRNRLLLYEN</sequence>
<accession>A0A1D9P6Q1</accession>
<keyword evidence="2" id="KW-1185">Reference proteome</keyword>
<dbReference type="STRING" id="1306519.BIW12_01810"/>